<feature type="transmembrane region" description="Helical" evidence="10">
    <location>
        <begin position="707"/>
        <end position="726"/>
    </location>
</feature>
<evidence type="ECO:0000256" key="7">
    <source>
        <dbReference type="ARBA" id="ARBA00023303"/>
    </source>
</evidence>
<feature type="transmembrane region" description="Helical" evidence="10">
    <location>
        <begin position="122"/>
        <end position="141"/>
    </location>
</feature>
<evidence type="ECO:0000256" key="10">
    <source>
        <dbReference type="SAM" id="Phobius"/>
    </source>
</evidence>
<keyword evidence="7 8" id="KW-0407">Ion channel</keyword>
<feature type="transmembrane region" description="Helical" evidence="10">
    <location>
        <begin position="33"/>
        <end position="54"/>
    </location>
</feature>
<evidence type="ECO:0000256" key="4">
    <source>
        <dbReference type="ARBA" id="ARBA00022989"/>
    </source>
</evidence>
<dbReference type="GO" id="GO:0022841">
    <property type="term" value="F:potassium ion leak channel activity"/>
    <property type="evidence" value="ECO:0007669"/>
    <property type="project" value="TreeGrafter"/>
</dbReference>
<evidence type="ECO:0000256" key="2">
    <source>
        <dbReference type="ARBA" id="ARBA00022448"/>
    </source>
</evidence>
<feature type="compositionally biased region" description="Basic and acidic residues" evidence="9">
    <location>
        <begin position="315"/>
        <end position="336"/>
    </location>
</feature>
<keyword evidence="12" id="KW-1185">Reference proteome</keyword>
<dbReference type="PANTHER" id="PTHR11003:SF334">
    <property type="entry name" value="FI03418P"/>
    <property type="match status" value="1"/>
</dbReference>
<dbReference type="AlphaFoldDB" id="A0A9W2YQS1"/>
<dbReference type="OrthoDB" id="297496at2759"/>
<evidence type="ECO:0000313" key="15">
    <source>
        <dbReference type="RefSeq" id="XP_055865102.1"/>
    </source>
</evidence>
<keyword evidence="3 8" id="KW-0812">Transmembrane</keyword>
<feature type="domain" description="Potassium channel" evidence="11">
    <location>
        <begin position="662"/>
        <end position="733"/>
    </location>
</feature>
<proteinExistence type="inferred from homology"/>
<dbReference type="RefSeq" id="XP_055865102.1">
    <property type="nucleotide sequence ID" value="XM_056009127.1"/>
</dbReference>
<feature type="region of interest" description="Disordered" evidence="9">
    <location>
        <begin position="952"/>
        <end position="974"/>
    </location>
</feature>
<protein>
    <submittedName>
        <fullName evidence="13 14">Uncharacterized protein LOC106073773 isoform X1</fullName>
    </submittedName>
</protein>
<sequence>MDESVRENYEQCAKCLTTTVIWATQTINRYYSFLHLMVLVGVLMAFSIIGGYVFQQIEATHEKTNAEAILTKRGTVLDSATNKKDGSSQDKGSELTILQYEGNFIKAIQNGVVLVNGEAQTLWSFGGSVYFCMTTYTLLGYGNLAPKSNLGRVIAIVYSGFCIPIAALIIGDIGEIILQMLEFTWRIIARWNTRRLEKKEKDTTGNNVYHQKTKSKWSKARRKNVRISGQLLRENKIVKNKLPKIDPIEPNLQSNCREFCPVNSVSFLEKSIANTSKRSSSEHSMESIDEHSVKRISEHSVKRIAEHSVKRIAEHSVKRISEHSPQRTSSEMEKNSKTNRKHCSNVPVLISLAVYAFRKTDIWINNVFSLLRTNCVSCPVLNISQPSHVSLPGHHLWKKADEISCPRDTVAILPPGSFIPRCTDKDSMLRIACPKAKLISENRTSNKHESLHKWLTSRDLIPKTSQHVSSENWTYVIKQSKDGQENSINPKTIGPGIVLDENPHESKLLDSNNKTYLQSVLHKCTVHRLQHKHTSQREENNAPNVNENLISNTNIAKLPSVREYLRSQWSRYWLASPLRWFFVMKVIKDRLFASRKHKQDKCLSKNRQAETDKNNCADLWEDPAMVDYAMFGLDDMSKKALIETADLPQSTVPILMTTVMGFVYIGGGSIALSVMSDQLSFFDCFWFMFISTLTVGYGDVVPADQELMIFFLLYIFICLSLMSNVINEISQFFNANVAKLRDIGHDAVGIIKARKEIEIKRAKSSHARRHWKIVRDRVKRGKIPKRLIKESRMYKSLLLAQEREHMRWAFKIYFKHLCDLQMQAKQQEEIKPPEEQPQEPVSKPEGESEAEETSPEEESSSTEEESVSSDEEEPPPTSTLVDMPSDLEQPSAEEQEEPLLITTQHEEDEEALKKLTRWQRFKRFVKRQYHKSKNFTKKVYLKIKNSKLFRRKKKEVPEEEEEEKPQKKKTFYFT</sequence>
<evidence type="ECO:0000313" key="12">
    <source>
        <dbReference type="Proteomes" id="UP001165740"/>
    </source>
</evidence>
<dbReference type="OMA" id="HLCFSIV"/>
<evidence type="ECO:0000256" key="8">
    <source>
        <dbReference type="RuleBase" id="RU003857"/>
    </source>
</evidence>
<evidence type="ECO:0000256" key="1">
    <source>
        <dbReference type="ARBA" id="ARBA00004141"/>
    </source>
</evidence>
<dbReference type="Gene3D" id="1.10.287.70">
    <property type="match status" value="2"/>
</dbReference>
<feature type="domain" description="Potassium channel" evidence="11">
    <location>
        <begin position="116"/>
        <end position="177"/>
    </location>
</feature>
<keyword evidence="6 10" id="KW-0472">Membrane</keyword>
<feature type="region of interest" description="Disordered" evidence="9">
    <location>
        <begin position="825"/>
        <end position="907"/>
    </location>
</feature>
<evidence type="ECO:0000256" key="6">
    <source>
        <dbReference type="ARBA" id="ARBA00023136"/>
    </source>
</evidence>
<evidence type="ECO:0000313" key="13">
    <source>
        <dbReference type="RefSeq" id="XP_055865100.1"/>
    </source>
</evidence>
<dbReference type="RefSeq" id="XP_055865101.1">
    <property type="nucleotide sequence ID" value="XM_056009126.1"/>
</dbReference>
<dbReference type="RefSeq" id="XP_055865100.1">
    <property type="nucleotide sequence ID" value="XM_056009125.1"/>
</dbReference>
<dbReference type="GeneID" id="106073773"/>
<name>A0A9W2YQS1_BIOGL</name>
<dbReference type="GO" id="GO:0005886">
    <property type="term" value="C:plasma membrane"/>
    <property type="evidence" value="ECO:0007669"/>
    <property type="project" value="TreeGrafter"/>
</dbReference>
<feature type="compositionally biased region" description="Acidic residues" evidence="9">
    <location>
        <begin position="847"/>
        <end position="874"/>
    </location>
</feature>
<evidence type="ECO:0000259" key="11">
    <source>
        <dbReference type="Pfam" id="PF07885"/>
    </source>
</evidence>
<dbReference type="SUPFAM" id="SSF81324">
    <property type="entry name" value="Voltage-gated potassium channels"/>
    <property type="match status" value="2"/>
</dbReference>
<reference evidence="13 14" key="1">
    <citation type="submission" date="2025-04" db="UniProtKB">
        <authorList>
            <consortium name="RefSeq"/>
        </authorList>
    </citation>
    <scope>IDENTIFICATION</scope>
</reference>
<dbReference type="GO" id="GO:0030322">
    <property type="term" value="P:stabilization of membrane potential"/>
    <property type="evidence" value="ECO:0007669"/>
    <property type="project" value="TreeGrafter"/>
</dbReference>
<evidence type="ECO:0000256" key="5">
    <source>
        <dbReference type="ARBA" id="ARBA00023065"/>
    </source>
</evidence>
<dbReference type="GO" id="GO:0015271">
    <property type="term" value="F:outward rectifier potassium channel activity"/>
    <property type="evidence" value="ECO:0007669"/>
    <property type="project" value="TreeGrafter"/>
</dbReference>
<feature type="transmembrane region" description="Helical" evidence="10">
    <location>
        <begin position="153"/>
        <end position="171"/>
    </location>
</feature>
<dbReference type="InterPro" id="IPR013099">
    <property type="entry name" value="K_chnl_dom"/>
</dbReference>
<gene>
    <name evidence="13 14 15" type="primary">LOC106073773</name>
</gene>
<feature type="transmembrane region" description="Helical" evidence="10">
    <location>
        <begin position="654"/>
        <end position="674"/>
    </location>
</feature>
<evidence type="ECO:0000256" key="3">
    <source>
        <dbReference type="ARBA" id="ARBA00022692"/>
    </source>
</evidence>
<feature type="region of interest" description="Disordered" evidence="9">
    <location>
        <begin position="315"/>
        <end position="339"/>
    </location>
</feature>
<evidence type="ECO:0000313" key="14">
    <source>
        <dbReference type="RefSeq" id="XP_055865101.1"/>
    </source>
</evidence>
<keyword evidence="4 10" id="KW-1133">Transmembrane helix</keyword>
<comment type="similarity">
    <text evidence="8">Belongs to the two pore domain potassium channel (TC 1.A.1.8) family.</text>
</comment>
<organism evidence="12 15">
    <name type="scientific">Biomphalaria glabrata</name>
    <name type="common">Bloodfluke planorb</name>
    <name type="synonym">Freshwater snail</name>
    <dbReference type="NCBI Taxonomy" id="6526"/>
    <lineage>
        <taxon>Eukaryota</taxon>
        <taxon>Metazoa</taxon>
        <taxon>Spiralia</taxon>
        <taxon>Lophotrochozoa</taxon>
        <taxon>Mollusca</taxon>
        <taxon>Gastropoda</taxon>
        <taxon>Heterobranchia</taxon>
        <taxon>Euthyneura</taxon>
        <taxon>Panpulmonata</taxon>
        <taxon>Hygrophila</taxon>
        <taxon>Lymnaeoidea</taxon>
        <taxon>Planorbidae</taxon>
        <taxon>Biomphalaria</taxon>
    </lineage>
</organism>
<dbReference type="PRINTS" id="PR01333">
    <property type="entry name" value="2POREKCHANEL"/>
</dbReference>
<dbReference type="InterPro" id="IPR003280">
    <property type="entry name" value="2pore_dom_K_chnl"/>
</dbReference>
<dbReference type="Proteomes" id="UP001165740">
    <property type="component" value="Chromosome 13"/>
</dbReference>
<feature type="transmembrane region" description="Helical" evidence="10">
    <location>
        <begin position="681"/>
        <end position="701"/>
    </location>
</feature>
<keyword evidence="5 8" id="KW-0406">Ion transport</keyword>
<keyword evidence="2 8" id="KW-0813">Transport</keyword>
<accession>A0A9W2YQS1</accession>
<dbReference type="PANTHER" id="PTHR11003">
    <property type="entry name" value="POTASSIUM CHANNEL, SUBFAMILY K"/>
    <property type="match status" value="1"/>
</dbReference>
<evidence type="ECO:0000256" key="9">
    <source>
        <dbReference type="SAM" id="MobiDB-lite"/>
    </source>
</evidence>
<comment type="subcellular location">
    <subcellularLocation>
        <location evidence="1">Membrane</location>
        <topology evidence="1">Multi-pass membrane protein</topology>
    </subcellularLocation>
</comment>
<dbReference type="Pfam" id="PF07885">
    <property type="entry name" value="Ion_trans_2"/>
    <property type="match status" value="2"/>
</dbReference>